<keyword evidence="1" id="KW-0732">Signal</keyword>
<dbReference type="AlphaFoldDB" id="A0AAW1NS88"/>
<comment type="caution">
    <text evidence="2">The sequence shown here is derived from an EMBL/GenBank/DDBJ whole genome shotgun (WGS) entry which is preliminary data.</text>
</comment>
<dbReference type="GO" id="GO:0003824">
    <property type="term" value="F:catalytic activity"/>
    <property type="evidence" value="ECO:0007669"/>
    <property type="project" value="InterPro"/>
</dbReference>
<evidence type="ECO:0000256" key="1">
    <source>
        <dbReference type="SAM" id="SignalP"/>
    </source>
</evidence>
<dbReference type="Gene3D" id="3.40.50.1580">
    <property type="entry name" value="Nucleoside phosphorylase domain"/>
    <property type="match status" value="1"/>
</dbReference>
<evidence type="ECO:0008006" key="4">
    <source>
        <dbReference type="Google" id="ProtNLM"/>
    </source>
</evidence>
<evidence type="ECO:0000313" key="3">
    <source>
        <dbReference type="Proteomes" id="UP001465755"/>
    </source>
</evidence>
<feature type="signal peptide" evidence="1">
    <location>
        <begin position="1"/>
        <end position="22"/>
    </location>
</feature>
<organism evidence="2 3">
    <name type="scientific">Symbiochloris irregularis</name>
    <dbReference type="NCBI Taxonomy" id="706552"/>
    <lineage>
        <taxon>Eukaryota</taxon>
        <taxon>Viridiplantae</taxon>
        <taxon>Chlorophyta</taxon>
        <taxon>core chlorophytes</taxon>
        <taxon>Trebouxiophyceae</taxon>
        <taxon>Trebouxiales</taxon>
        <taxon>Trebouxiaceae</taxon>
        <taxon>Symbiochloris</taxon>
    </lineage>
</organism>
<feature type="chain" id="PRO_5043340396" description="Purine nucleoside permease" evidence="1">
    <location>
        <begin position="23"/>
        <end position="385"/>
    </location>
</feature>
<accession>A0AAW1NS88</accession>
<dbReference type="SUPFAM" id="SSF53167">
    <property type="entry name" value="Purine and uridine phosphorylases"/>
    <property type="match status" value="1"/>
</dbReference>
<protein>
    <recommendedName>
        <fullName evidence="4">Purine nucleoside permease</fullName>
    </recommendedName>
</protein>
<reference evidence="2 3" key="1">
    <citation type="journal article" date="2024" name="Nat. Commun.">
        <title>Phylogenomics reveals the evolutionary origins of lichenization in chlorophyte algae.</title>
        <authorList>
            <person name="Puginier C."/>
            <person name="Libourel C."/>
            <person name="Otte J."/>
            <person name="Skaloud P."/>
            <person name="Haon M."/>
            <person name="Grisel S."/>
            <person name="Petersen M."/>
            <person name="Berrin J.G."/>
            <person name="Delaux P.M."/>
            <person name="Dal Grande F."/>
            <person name="Keller J."/>
        </authorList>
    </citation>
    <scope>NUCLEOTIDE SEQUENCE [LARGE SCALE GENOMIC DNA]</scope>
    <source>
        <strain evidence="2 3">SAG 2036</strain>
    </source>
</reference>
<dbReference type="InterPro" id="IPR035994">
    <property type="entry name" value="Nucleoside_phosphorylase_sf"/>
</dbReference>
<dbReference type="GO" id="GO:0009116">
    <property type="term" value="P:nucleoside metabolic process"/>
    <property type="evidence" value="ECO:0007669"/>
    <property type="project" value="InterPro"/>
</dbReference>
<proteinExistence type="predicted"/>
<dbReference type="Proteomes" id="UP001465755">
    <property type="component" value="Unassembled WGS sequence"/>
</dbReference>
<name>A0AAW1NS88_9CHLO</name>
<gene>
    <name evidence="2" type="ORF">WJX73_004907</name>
</gene>
<keyword evidence="3" id="KW-1185">Reference proteome</keyword>
<dbReference type="EMBL" id="JALJOQ010000130">
    <property type="protein sequence ID" value="KAK9795222.1"/>
    <property type="molecule type" value="Genomic_DNA"/>
</dbReference>
<sequence>MKLGAACLLLILQTGILQLTSAATPLITAATNQECEDVFTKTGTTVLMSADPDEPEFYTANVEDVRNSTAGSTVCPTKYGATLLGQPVVIVASGEGQLNAALCLTELLRCSAYIKEVIWSGTAGASSQIGGAITPPACVAENHQTVGLGDVCVSPFSLAWECFEASWSDACKGFPDVCSAPDYDYGPEATNADYGDCVYNRFDDASLELADEIVAAARDPNSYASMPRRGPTTQQYMSEYFGNMSAGTGLSYSPNAADAAQVFDYTVCMETTSLYYWTGVPWDYLARLFEAQAVNQALGLNQTAEDMIAVTAEEATGISAAMYHYRQINGSADIPFVIIRGFSDYTYPPLTQTANGSWQAQEFNVDDSTTNEHTYYFTRTAYSGV</sequence>
<evidence type="ECO:0000313" key="2">
    <source>
        <dbReference type="EMBL" id="KAK9795222.1"/>
    </source>
</evidence>